<feature type="domain" description="HTH araC/xylS-type" evidence="4">
    <location>
        <begin position="283"/>
        <end position="381"/>
    </location>
</feature>
<keyword evidence="1" id="KW-0805">Transcription regulation</keyword>
<dbReference type="AlphaFoldDB" id="A0A318JW42"/>
<dbReference type="PROSITE" id="PS00041">
    <property type="entry name" value="HTH_ARAC_FAMILY_1"/>
    <property type="match status" value="1"/>
</dbReference>
<keyword evidence="6" id="KW-1185">Reference proteome</keyword>
<accession>A0A318JW42</accession>
<sequence length="388" mass="42216">MLCHLVPEGVTELDAVLTGTEDGKTAQLEVEEWGERRAVAHTWSGRKRNRWFIDAKAGRSQHGWMPNTTRLVQLVVFEGFQLLDLSGPADVFHAAALLGGEPLYEVEVVATRRGPVRAMSGLEVNAARALGEADAVDTLIVTGGLTSGAATADTVLRDGIRETASRARRVGSVCSGTFLLAEAGLLDGRRATTHWAGSSGLIERYPGILVEPDRIYVRDGDIWTSAGVTAGIDLAIAMVADDHGADLAREVSRWLVVYLHRPGGQSQFSAPIAAGPPRREPLRALQVWIEENLAADLTLEALAKQADMSTRNFSRVFAAEFGTTPARYVELVRLAAARRLLETTDYPLHRVGTTVGLPRPETLYRTFQRQLGISPGEYRGRFARPRSS</sequence>
<organism evidence="5 6">
    <name type="scientific">Nocardia tenerifensis</name>
    <dbReference type="NCBI Taxonomy" id="228006"/>
    <lineage>
        <taxon>Bacteria</taxon>
        <taxon>Bacillati</taxon>
        <taxon>Actinomycetota</taxon>
        <taxon>Actinomycetes</taxon>
        <taxon>Mycobacteriales</taxon>
        <taxon>Nocardiaceae</taxon>
        <taxon>Nocardia</taxon>
    </lineage>
</organism>
<gene>
    <name evidence="5" type="ORF">DFR70_115135</name>
</gene>
<dbReference type="Pfam" id="PF12833">
    <property type="entry name" value="HTH_18"/>
    <property type="match status" value="1"/>
</dbReference>
<evidence type="ECO:0000256" key="3">
    <source>
        <dbReference type="ARBA" id="ARBA00023163"/>
    </source>
</evidence>
<keyword evidence="3" id="KW-0804">Transcription</keyword>
<dbReference type="PROSITE" id="PS01124">
    <property type="entry name" value="HTH_ARAC_FAMILY_2"/>
    <property type="match status" value="1"/>
</dbReference>
<dbReference type="InterPro" id="IPR052158">
    <property type="entry name" value="INH-QAR"/>
</dbReference>
<dbReference type="GO" id="GO:0043565">
    <property type="term" value="F:sequence-specific DNA binding"/>
    <property type="evidence" value="ECO:0007669"/>
    <property type="project" value="InterPro"/>
</dbReference>
<dbReference type="InterPro" id="IPR009057">
    <property type="entry name" value="Homeodomain-like_sf"/>
</dbReference>
<name>A0A318JW42_9NOCA</name>
<dbReference type="SUPFAM" id="SSF46689">
    <property type="entry name" value="Homeodomain-like"/>
    <property type="match status" value="2"/>
</dbReference>
<dbReference type="Gene3D" id="3.40.50.880">
    <property type="match status" value="1"/>
</dbReference>
<comment type="caution">
    <text evidence="5">The sequence shown here is derived from an EMBL/GenBank/DDBJ whole genome shotgun (WGS) entry which is preliminary data.</text>
</comment>
<dbReference type="SMART" id="SM00342">
    <property type="entry name" value="HTH_ARAC"/>
    <property type="match status" value="1"/>
</dbReference>
<dbReference type="GO" id="GO:0003700">
    <property type="term" value="F:DNA-binding transcription factor activity"/>
    <property type="evidence" value="ECO:0007669"/>
    <property type="project" value="InterPro"/>
</dbReference>
<protein>
    <submittedName>
        <fullName evidence="5">Transcriptional regulator GlxA family with amidase domain</fullName>
    </submittedName>
</protein>
<dbReference type="CDD" id="cd03137">
    <property type="entry name" value="GATase1_AraC_1"/>
    <property type="match status" value="1"/>
</dbReference>
<dbReference type="InterPro" id="IPR002818">
    <property type="entry name" value="DJ-1/PfpI"/>
</dbReference>
<dbReference type="InterPro" id="IPR018060">
    <property type="entry name" value="HTH_AraC"/>
</dbReference>
<evidence type="ECO:0000313" key="6">
    <source>
        <dbReference type="Proteomes" id="UP000247569"/>
    </source>
</evidence>
<reference evidence="5 6" key="1">
    <citation type="submission" date="2018-05" db="EMBL/GenBank/DDBJ databases">
        <title>Genomic Encyclopedia of Type Strains, Phase IV (KMG-IV): sequencing the most valuable type-strain genomes for metagenomic binning, comparative biology and taxonomic classification.</title>
        <authorList>
            <person name="Goeker M."/>
        </authorList>
    </citation>
    <scope>NUCLEOTIDE SEQUENCE [LARGE SCALE GENOMIC DNA]</scope>
    <source>
        <strain evidence="5 6">DSM 44704</strain>
    </source>
</reference>
<dbReference type="EMBL" id="QJKF01000015">
    <property type="protein sequence ID" value="PXX58162.1"/>
    <property type="molecule type" value="Genomic_DNA"/>
</dbReference>
<dbReference type="PANTHER" id="PTHR43130">
    <property type="entry name" value="ARAC-FAMILY TRANSCRIPTIONAL REGULATOR"/>
    <property type="match status" value="1"/>
</dbReference>
<dbReference type="Proteomes" id="UP000247569">
    <property type="component" value="Unassembled WGS sequence"/>
</dbReference>
<dbReference type="Pfam" id="PF01965">
    <property type="entry name" value="DJ-1_PfpI"/>
    <property type="match status" value="1"/>
</dbReference>
<dbReference type="SUPFAM" id="SSF52317">
    <property type="entry name" value="Class I glutamine amidotransferase-like"/>
    <property type="match status" value="1"/>
</dbReference>
<dbReference type="InterPro" id="IPR029062">
    <property type="entry name" value="Class_I_gatase-like"/>
</dbReference>
<dbReference type="InterPro" id="IPR018062">
    <property type="entry name" value="HTH_AraC-typ_CS"/>
</dbReference>
<proteinExistence type="predicted"/>
<keyword evidence="2" id="KW-0238">DNA-binding</keyword>
<dbReference type="Gene3D" id="1.10.10.60">
    <property type="entry name" value="Homeodomain-like"/>
    <property type="match status" value="1"/>
</dbReference>
<dbReference type="PANTHER" id="PTHR43130:SF3">
    <property type="entry name" value="HTH-TYPE TRANSCRIPTIONAL REGULATOR RV1931C"/>
    <property type="match status" value="1"/>
</dbReference>
<evidence type="ECO:0000259" key="4">
    <source>
        <dbReference type="PROSITE" id="PS01124"/>
    </source>
</evidence>
<evidence type="ECO:0000256" key="2">
    <source>
        <dbReference type="ARBA" id="ARBA00023125"/>
    </source>
</evidence>
<evidence type="ECO:0000313" key="5">
    <source>
        <dbReference type="EMBL" id="PXX58162.1"/>
    </source>
</evidence>
<evidence type="ECO:0000256" key="1">
    <source>
        <dbReference type="ARBA" id="ARBA00023015"/>
    </source>
</evidence>